<dbReference type="Gene3D" id="3.10.110.20">
    <property type="entry name" value="RWD domain-like"/>
    <property type="match status" value="1"/>
</dbReference>
<gene>
    <name evidence="3" type="ORF">PBIL07802_LOCUS22386</name>
</gene>
<feature type="domain" description="RING-type" evidence="2">
    <location>
        <begin position="290"/>
        <end position="350"/>
    </location>
</feature>
<dbReference type="GO" id="GO:0061630">
    <property type="term" value="F:ubiquitin protein ligase activity"/>
    <property type="evidence" value="ECO:0007669"/>
    <property type="project" value="TreeGrafter"/>
</dbReference>
<dbReference type="EMBL" id="HBIB01034576">
    <property type="protein sequence ID" value="CAE0260107.1"/>
    <property type="molecule type" value="Transcribed_RNA"/>
</dbReference>
<dbReference type="InterPro" id="IPR043003">
    <property type="entry name" value="FANCL_d3_sf"/>
</dbReference>
<dbReference type="InterPro" id="IPR044037">
    <property type="entry name" value="FANCL_d3"/>
</dbReference>
<dbReference type="GO" id="GO:0036297">
    <property type="term" value="P:interstrand cross-link repair"/>
    <property type="evidence" value="ECO:0007669"/>
    <property type="project" value="InterPro"/>
</dbReference>
<dbReference type="Gene3D" id="3.10.110.10">
    <property type="entry name" value="Ubiquitin Conjugating Enzyme"/>
    <property type="match status" value="1"/>
</dbReference>
<keyword evidence="1" id="KW-0863">Zinc-finger</keyword>
<evidence type="ECO:0000259" key="2">
    <source>
        <dbReference type="PROSITE" id="PS50089"/>
    </source>
</evidence>
<dbReference type="PROSITE" id="PS50089">
    <property type="entry name" value="ZF_RING_2"/>
    <property type="match status" value="1"/>
</dbReference>
<dbReference type="InterPro" id="IPR026850">
    <property type="entry name" value="FANCL_C"/>
</dbReference>
<accession>A0A7S3GAR8</accession>
<dbReference type="PANTHER" id="PTHR13206">
    <property type="entry name" value="UBIQUITIN LIGASE PROTEIN PHF9 FANCONI ANEMIA GROUP L PROTEIN"/>
    <property type="match status" value="1"/>
</dbReference>
<keyword evidence="1" id="KW-0862">Zinc</keyword>
<dbReference type="GO" id="GO:0008270">
    <property type="term" value="F:zinc ion binding"/>
    <property type="evidence" value="ECO:0007669"/>
    <property type="project" value="UniProtKB-KW"/>
</dbReference>
<evidence type="ECO:0000256" key="1">
    <source>
        <dbReference type="PROSITE-ProRule" id="PRU00175"/>
    </source>
</evidence>
<dbReference type="InterPro" id="IPR016135">
    <property type="entry name" value="UBQ-conjugating_enzyme/RWD"/>
</dbReference>
<dbReference type="InterPro" id="IPR013083">
    <property type="entry name" value="Znf_RING/FYVE/PHD"/>
</dbReference>
<organism evidence="3">
    <name type="scientific">Palpitomonas bilix</name>
    <dbReference type="NCBI Taxonomy" id="652834"/>
    <lineage>
        <taxon>Eukaryota</taxon>
        <taxon>Eukaryota incertae sedis</taxon>
    </lineage>
</organism>
<dbReference type="InterPro" id="IPR026848">
    <property type="entry name" value="Fancl"/>
</dbReference>
<proteinExistence type="predicted"/>
<sequence length="359" mass="40367">MEDSLLQDRLVLFNADGKSTGFLSSGQGIPVGHFCRDDSTGEVQLSTMLDSASRIMGINIYESMKSSFPSVLARDVADAQATLWRQADDELDLLLSLAEEVALLGWDCVKTLDNNNRITLAMKDEGQRTHTTTISLRSGNENEISFVWDLPGDGGHLRAKRGWLRDHYNHFQSLCLKLQNYFSVLDEIDNKCWVLEPEKPSYAVPRRRILLKKFVSLEVELDPTSSQYLKKWKFYGSDRETQQLEEKLGQGIASGKWQKHETPFANLCNLLNLVPPAKKDLKEEDVDIFCGICYSAKVEKEGTLPEKSCDEPSCGKSFHTECLKDWFSTLPASEVRTTFGVAFGKCPYCSSPISVKLIS</sequence>
<reference evidence="3" key="1">
    <citation type="submission" date="2021-01" db="EMBL/GenBank/DDBJ databases">
        <authorList>
            <person name="Corre E."/>
            <person name="Pelletier E."/>
            <person name="Niang G."/>
            <person name="Scheremetjew M."/>
            <person name="Finn R."/>
            <person name="Kale V."/>
            <person name="Holt S."/>
            <person name="Cochrane G."/>
            <person name="Meng A."/>
            <person name="Brown T."/>
            <person name="Cohen L."/>
        </authorList>
    </citation>
    <scope>NUCLEOTIDE SEQUENCE</scope>
    <source>
        <strain evidence="3">NIES-2562</strain>
    </source>
</reference>
<protein>
    <recommendedName>
        <fullName evidence="2">RING-type domain-containing protein</fullName>
    </recommendedName>
</protein>
<dbReference type="AlphaFoldDB" id="A0A7S3GAR8"/>
<dbReference type="InterPro" id="IPR001841">
    <property type="entry name" value="Znf_RING"/>
</dbReference>
<dbReference type="PANTHER" id="PTHR13206:SF0">
    <property type="entry name" value="E3 UBIQUITIN-PROTEIN LIGASE FANCL"/>
    <property type="match status" value="1"/>
</dbReference>
<dbReference type="Gene3D" id="3.30.40.10">
    <property type="entry name" value="Zinc/RING finger domain, C3HC4 (zinc finger)"/>
    <property type="match status" value="1"/>
</dbReference>
<dbReference type="SUPFAM" id="SSF57850">
    <property type="entry name" value="RING/U-box"/>
    <property type="match status" value="1"/>
</dbReference>
<dbReference type="SMART" id="SM01197">
    <property type="entry name" value="FANCL_C"/>
    <property type="match status" value="1"/>
</dbReference>
<dbReference type="GO" id="GO:0006513">
    <property type="term" value="P:protein monoubiquitination"/>
    <property type="evidence" value="ECO:0007669"/>
    <property type="project" value="TreeGrafter"/>
</dbReference>
<keyword evidence="1" id="KW-0479">Metal-binding</keyword>
<dbReference type="Pfam" id="PF18891">
    <property type="entry name" value="FANCL_d3"/>
    <property type="match status" value="1"/>
</dbReference>
<evidence type="ECO:0000313" key="3">
    <source>
        <dbReference type="EMBL" id="CAE0260107.1"/>
    </source>
</evidence>
<name>A0A7S3GAR8_9EUKA</name>
<dbReference type="CDD" id="cd23832">
    <property type="entry name" value="DRWD-C_FANCL"/>
    <property type="match status" value="1"/>
</dbReference>
<dbReference type="GO" id="GO:0043240">
    <property type="term" value="C:Fanconi anaemia nuclear complex"/>
    <property type="evidence" value="ECO:0007669"/>
    <property type="project" value="InterPro"/>
</dbReference>
<dbReference type="Pfam" id="PF11793">
    <property type="entry name" value="FANCL_C"/>
    <property type="match status" value="1"/>
</dbReference>